<dbReference type="GO" id="GO:0006417">
    <property type="term" value="P:regulation of translation"/>
    <property type="evidence" value="ECO:0007669"/>
    <property type="project" value="TreeGrafter"/>
</dbReference>
<dbReference type="Pfam" id="PF13432">
    <property type="entry name" value="TPR_16"/>
    <property type="match status" value="2"/>
</dbReference>
<dbReference type="PANTHER" id="PTHR44917">
    <property type="entry name" value="PROTEIN HIGH CHLOROPHYLL FLUORESCENT 107"/>
    <property type="match status" value="1"/>
</dbReference>
<dbReference type="SMART" id="SM00028">
    <property type="entry name" value="TPR"/>
    <property type="match status" value="9"/>
</dbReference>
<comment type="caution">
    <text evidence="3">The sequence shown here is derived from an EMBL/GenBank/DDBJ whole genome shotgun (WGS) entry which is preliminary data.</text>
</comment>
<dbReference type="PROSITE" id="PS50005">
    <property type="entry name" value="TPR"/>
    <property type="match status" value="1"/>
</dbReference>
<dbReference type="GO" id="GO:0003729">
    <property type="term" value="F:mRNA binding"/>
    <property type="evidence" value="ECO:0007669"/>
    <property type="project" value="InterPro"/>
</dbReference>
<dbReference type="SMART" id="SM00386">
    <property type="entry name" value="HAT"/>
    <property type="match status" value="9"/>
</dbReference>
<dbReference type="GO" id="GO:0006397">
    <property type="term" value="P:mRNA processing"/>
    <property type="evidence" value="ECO:0007669"/>
    <property type="project" value="InterPro"/>
</dbReference>
<dbReference type="Gene3D" id="1.25.40.10">
    <property type="entry name" value="Tetratricopeptide repeat domain"/>
    <property type="match status" value="2"/>
</dbReference>
<feature type="region of interest" description="Disordered" evidence="2">
    <location>
        <begin position="57"/>
        <end position="95"/>
    </location>
</feature>
<dbReference type="PANTHER" id="PTHR44917:SF1">
    <property type="entry name" value="PROTEIN HIGH CHLOROPHYLL FLUORESCENT 107"/>
    <property type="match status" value="1"/>
</dbReference>
<accession>A0AAW1GJJ7</accession>
<feature type="repeat" description="TPR" evidence="1">
    <location>
        <begin position="269"/>
        <end position="302"/>
    </location>
</feature>
<reference evidence="3" key="1">
    <citation type="submission" date="2024-03" db="EMBL/GenBank/DDBJ databases">
        <title>WGS assembly of Saponaria officinalis var. Norfolk2.</title>
        <authorList>
            <person name="Jenkins J."/>
            <person name="Shu S."/>
            <person name="Grimwood J."/>
            <person name="Barry K."/>
            <person name="Goodstein D."/>
            <person name="Schmutz J."/>
            <person name="Leebens-Mack J."/>
            <person name="Osbourn A."/>
        </authorList>
    </citation>
    <scope>NUCLEOTIDE SEQUENCE [LARGE SCALE GENOMIC DNA]</scope>
    <source>
        <strain evidence="3">JIC</strain>
    </source>
</reference>
<keyword evidence="1" id="KW-0802">TPR repeat</keyword>
<dbReference type="InterPro" id="IPR044624">
    <property type="entry name" value="Mbb1-like"/>
</dbReference>
<dbReference type="EMBL" id="JBDFQZ010000014">
    <property type="protein sequence ID" value="KAK9663821.1"/>
    <property type="molecule type" value="Genomic_DNA"/>
</dbReference>
<dbReference type="FunFam" id="1.25.40.10:FF:001264">
    <property type="entry name" value="High chlorophyll fluorescent 107"/>
    <property type="match status" value="1"/>
</dbReference>
<organism evidence="3 4">
    <name type="scientific">Saponaria officinalis</name>
    <name type="common">Common soapwort</name>
    <name type="synonym">Lychnis saponaria</name>
    <dbReference type="NCBI Taxonomy" id="3572"/>
    <lineage>
        <taxon>Eukaryota</taxon>
        <taxon>Viridiplantae</taxon>
        <taxon>Streptophyta</taxon>
        <taxon>Embryophyta</taxon>
        <taxon>Tracheophyta</taxon>
        <taxon>Spermatophyta</taxon>
        <taxon>Magnoliopsida</taxon>
        <taxon>eudicotyledons</taxon>
        <taxon>Gunneridae</taxon>
        <taxon>Pentapetalae</taxon>
        <taxon>Caryophyllales</taxon>
        <taxon>Caryophyllaceae</taxon>
        <taxon>Caryophylleae</taxon>
        <taxon>Saponaria</taxon>
    </lineage>
</organism>
<sequence>MLLFPSSTSSTSTTATTSSTATTTTTTTPLFSPGRHLNSPKYPSKLRLIPTIKSLQSSASHPTYTDDYLVRRPVIPDDSDESSSGDGDEEEKSALDRSLENLAKKLPMFEPGKSETTEQGGIKVEPPLKVNLDLALYRAKILTRNFQFAQAQQLLQQCIYYWPEDGRPYVALGKVLRKQSRVSEARAVYEKGAQATQGENAFIWQCWAVLENELGNVRRARELFDAATVADKRHIGAWHGWAVLELKQGNLQKARNLLGKGIKYCGGNEYVYQTLALLEAKANRYEQARYLFRQATKCNPRSCASWLAWAQLEMQQENNRAARCLFEKAVQASPKNRFAWHVWGVFEANRGRVDKARKLLKIGHLVNPRDPVLLQSLALLEYKHSTANLSRVMFRRASELDPRHQPVWIAWGWMEWKEGNLSTARELYQKALSIDAATESAARCLQAWGVLEQRVGNLSAARRLFRSSLNINSQSYVTWMTWAKLEEDQGNSVRAEEIRDLYFQQRTEVADDASWVMGLMDILDPALDSIKKLLNFEQGSLKKTESVAEAKDEEVLPEVEDATSGSGFDLDVFVKEKLSLDTTNLDDQMETSLTTIARTKDQRKVYNRSRQTS</sequence>
<dbReference type="InterPro" id="IPR011990">
    <property type="entry name" value="TPR-like_helical_dom_sf"/>
</dbReference>
<dbReference type="InterPro" id="IPR003107">
    <property type="entry name" value="HAT"/>
</dbReference>
<name>A0AAW1GJJ7_SAPOF</name>
<gene>
    <name evidence="3" type="ORF">RND81_14G000700</name>
</gene>
<dbReference type="GO" id="GO:0003727">
    <property type="term" value="F:single-stranded RNA binding"/>
    <property type="evidence" value="ECO:0007669"/>
    <property type="project" value="TreeGrafter"/>
</dbReference>
<protein>
    <recommendedName>
        <fullName evidence="5">Protein high chlorophyll fluorescent 107</fullName>
    </recommendedName>
</protein>
<evidence type="ECO:0000256" key="2">
    <source>
        <dbReference type="SAM" id="MobiDB-lite"/>
    </source>
</evidence>
<evidence type="ECO:0000313" key="3">
    <source>
        <dbReference type="EMBL" id="KAK9663821.1"/>
    </source>
</evidence>
<feature type="region of interest" description="Disordered" evidence="2">
    <location>
        <begin position="1"/>
        <end position="43"/>
    </location>
</feature>
<dbReference type="Proteomes" id="UP001443914">
    <property type="component" value="Unassembled WGS sequence"/>
</dbReference>
<evidence type="ECO:0000256" key="1">
    <source>
        <dbReference type="PROSITE-ProRule" id="PRU00339"/>
    </source>
</evidence>
<evidence type="ECO:0000313" key="4">
    <source>
        <dbReference type="Proteomes" id="UP001443914"/>
    </source>
</evidence>
<feature type="compositionally biased region" description="Low complexity" evidence="2">
    <location>
        <begin position="1"/>
        <end position="28"/>
    </location>
</feature>
<dbReference type="GO" id="GO:0009507">
    <property type="term" value="C:chloroplast"/>
    <property type="evidence" value="ECO:0007669"/>
    <property type="project" value="TreeGrafter"/>
</dbReference>
<dbReference type="SUPFAM" id="SSF48452">
    <property type="entry name" value="TPR-like"/>
    <property type="match status" value="2"/>
</dbReference>
<evidence type="ECO:0008006" key="5">
    <source>
        <dbReference type="Google" id="ProtNLM"/>
    </source>
</evidence>
<dbReference type="InterPro" id="IPR019734">
    <property type="entry name" value="TPR_rpt"/>
</dbReference>
<dbReference type="AlphaFoldDB" id="A0AAW1GJJ7"/>
<keyword evidence="4" id="KW-1185">Reference proteome</keyword>
<proteinExistence type="predicted"/>
<feature type="compositionally biased region" description="Acidic residues" evidence="2">
    <location>
        <begin position="77"/>
        <end position="91"/>
    </location>
</feature>